<dbReference type="GO" id="GO:0003700">
    <property type="term" value="F:DNA-binding transcription factor activity"/>
    <property type="evidence" value="ECO:0007669"/>
    <property type="project" value="InterPro"/>
</dbReference>
<keyword evidence="6" id="KW-1185">Reference proteome</keyword>
<keyword evidence="3" id="KW-0804">Transcription</keyword>
<keyword evidence="1" id="KW-0805">Transcription regulation</keyword>
<evidence type="ECO:0000256" key="1">
    <source>
        <dbReference type="ARBA" id="ARBA00023015"/>
    </source>
</evidence>
<dbReference type="Pfam" id="PF01047">
    <property type="entry name" value="MarR"/>
    <property type="match status" value="1"/>
</dbReference>
<dbReference type="AlphaFoldDB" id="A0A0U2Z2G8"/>
<dbReference type="Proteomes" id="UP000067683">
    <property type="component" value="Chromosome"/>
</dbReference>
<gene>
    <name evidence="5" type="ORF">AUC31_01785</name>
</gene>
<dbReference type="PANTHER" id="PTHR42756:SF1">
    <property type="entry name" value="TRANSCRIPTIONAL REPRESSOR OF EMRAB OPERON"/>
    <property type="match status" value="1"/>
</dbReference>
<dbReference type="InterPro" id="IPR001845">
    <property type="entry name" value="HTH_ArsR_DNA-bd_dom"/>
</dbReference>
<dbReference type="PRINTS" id="PR00598">
    <property type="entry name" value="HTHMARR"/>
</dbReference>
<dbReference type="SUPFAM" id="SSF46785">
    <property type="entry name" value="Winged helix' DNA-binding domain"/>
    <property type="match status" value="1"/>
</dbReference>
<dbReference type="KEGG" id="prt:AUC31_01785"/>
<dbReference type="Gene3D" id="1.10.10.10">
    <property type="entry name" value="Winged helix-like DNA-binding domain superfamily/Winged helix DNA-binding domain"/>
    <property type="match status" value="1"/>
</dbReference>
<dbReference type="OrthoDB" id="2366010at2"/>
<dbReference type="EMBL" id="CP013659">
    <property type="protein sequence ID" value="ALS74059.1"/>
    <property type="molecule type" value="Genomic_DNA"/>
</dbReference>
<dbReference type="SMART" id="SM00347">
    <property type="entry name" value="HTH_MARR"/>
    <property type="match status" value="1"/>
</dbReference>
<organism evidence="5 6">
    <name type="scientific">Planococcus rifietoensis</name>
    <dbReference type="NCBI Taxonomy" id="200991"/>
    <lineage>
        <taxon>Bacteria</taxon>
        <taxon>Bacillati</taxon>
        <taxon>Bacillota</taxon>
        <taxon>Bacilli</taxon>
        <taxon>Bacillales</taxon>
        <taxon>Caryophanaceae</taxon>
        <taxon>Planococcus</taxon>
    </lineage>
</organism>
<name>A0A0U2Z2G8_9BACL</name>
<keyword evidence="2" id="KW-0238">DNA-binding</keyword>
<evidence type="ECO:0000256" key="2">
    <source>
        <dbReference type="ARBA" id="ARBA00023125"/>
    </source>
</evidence>
<dbReference type="STRING" id="200991.AUC31_01785"/>
<evidence type="ECO:0000259" key="4">
    <source>
        <dbReference type="PROSITE" id="PS50995"/>
    </source>
</evidence>
<dbReference type="RefSeq" id="WP_058380767.1">
    <property type="nucleotide sequence ID" value="NZ_CP013659.2"/>
</dbReference>
<proteinExistence type="predicted"/>
<protein>
    <submittedName>
        <fullName evidence="5">MarR family transcriptional regulator</fullName>
    </submittedName>
</protein>
<feature type="domain" description="HTH marR-type" evidence="4">
    <location>
        <begin position="8"/>
        <end position="137"/>
    </location>
</feature>
<reference evidence="5" key="1">
    <citation type="submission" date="2016-01" db="EMBL/GenBank/DDBJ databases">
        <title>Complete genome of Planococcus rifietoensis type strain M8.</title>
        <authorList>
            <person name="See-Too W.S."/>
        </authorList>
    </citation>
    <scope>NUCLEOTIDE SEQUENCE [LARGE SCALE GENOMIC DNA]</scope>
    <source>
        <strain evidence="5">M8</strain>
    </source>
</reference>
<evidence type="ECO:0000256" key="3">
    <source>
        <dbReference type="ARBA" id="ARBA00023163"/>
    </source>
</evidence>
<accession>A0A0U2Z2G8</accession>
<dbReference type="GO" id="GO:0003677">
    <property type="term" value="F:DNA binding"/>
    <property type="evidence" value="ECO:0007669"/>
    <property type="project" value="UniProtKB-KW"/>
</dbReference>
<dbReference type="InterPro" id="IPR000835">
    <property type="entry name" value="HTH_MarR-typ"/>
</dbReference>
<dbReference type="SMART" id="SM00418">
    <property type="entry name" value="HTH_ARSR"/>
    <property type="match status" value="1"/>
</dbReference>
<dbReference type="PANTHER" id="PTHR42756">
    <property type="entry name" value="TRANSCRIPTIONAL REGULATOR, MARR"/>
    <property type="match status" value="1"/>
</dbReference>
<dbReference type="InterPro" id="IPR036388">
    <property type="entry name" value="WH-like_DNA-bd_sf"/>
</dbReference>
<evidence type="ECO:0000313" key="6">
    <source>
        <dbReference type="Proteomes" id="UP000067683"/>
    </source>
</evidence>
<evidence type="ECO:0000313" key="5">
    <source>
        <dbReference type="EMBL" id="ALS74059.1"/>
    </source>
</evidence>
<dbReference type="InterPro" id="IPR011991">
    <property type="entry name" value="ArsR-like_HTH"/>
</dbReference>
<dbReference type="CDD" id="cd00090">
    <property type="entry name" value="HTH_ARSR"/>
    <property type="match status" value="1"/>
</dbReference>
<dbReference type="PROSITE" id="PS50995">
    <property type="entry name" value="HTH_MARR_2"/>
    <property type="match status" value="1"/>
</dbReference>
<sequence length="142" mass="16504">MPCSFSKQEQVLHQFKGLTNQISPKFERCTGISASRYELLSQLYKVDEINQSTLQKLVNIDSAAVTRHLKQLEASGMVTKRRNPEDNRVIFVSLTDEGRERIVEYRKENTGFVKQMLHDFTSEEVDALSDMLRRMQDNIVDY</sequence>
<dbReference type="InterPro" id="IPR036390">
    <property type="entry name" value="WH_DNA-bd_sf"/>
</dbReference>